<keyword evidence="3" id="KW-0647">Proteasome</keyword>
<sequence length="109" mass="12803">MRDGQLNIESQLNGRHPLQARLENWEETQMNMRMQNYKRTFGMGEPIRRTMEMQIVKETTLMPAVVGTPANIHLDILKNKDLDVDWEDVYTGDDQPLDFHSELEKRMGI</sequence>
<dbReference type="GO" id="GO:0005737">
    <property type="term" value="C:cytoplasm"/>
    <property type="evidence" value="ECO:0007669"/>
    <property type="project" value="TreeGrafter"/>
</dbReference>
<dbReference type="Proteomes" id="UP000256601">
    <property type="component" value="Unassembled WGS sequence"/>
</dbReference>
<keyword evidence="1" id="KW-0143">Chaperone</keyword>
<dbReference type="PANTHER" id="PTHR12828">
    <property type="entry name" value="PROTEASOME MATURATION PROTEIN UMP1"/>
    <property type="match status" value="1"/>
</dbReference>
<reference evidence="3 4" key="1">
    <citation type="submission" date="2018-07" db="EMBL/GenBank/DDBJ databases">
        <title>Draft Genome Assemblies for Five Robust Yarrowia lipolytica Strains Exhibiting High Lipid Production and Pentose Sugar Utilization and Sugar Alcohol Secretion from Undetoxified Lignocellulosic Biomass Hydrolysates.</title>
        <authorList>
            <consortium name="DOE Joint Genome Institute"/>
            <person name="Walker C."/>
            <person name="Ryu S."/>
            <person name="Na H."/>
            <person name="Zane M."/>
            <person name="LaButti K."/>
            <person name="Lipzen A."/>
            <person name="Haridas S."/>
            <person name="Barry K."/>
            <person name="Grigoriev I.V."/>
            <person name="Quarterman J."/>
            <person name="Slininger P."/>
            <person name="Dien B."/>
            <person name="Trinh C.T."/>
        </authorList>
    </citation>
    <scope>NUCLEOTIDE SEQUENCE [LARGE SCALE GENOMIC DNA]</scope>
    <source>
        <strain evidence="3 4">YB392</strain>
    </source>
</reference>
<dbReference type="VEuPathDB" id="FungiDB:YALI1_E16076g"/>
<dbReference type="GO" id="GO:0080129">
    <property type="term" value="P:proteasome core complex assembly"/>
    <property type="evidence" value="ECO:0007669"/>
    <property type="project" value="EnsemblFungi"/>
</dbReference>
<dbReference type="VEuPathDB" id="FungiDB:YALI0_E13145g"/>
<comment type="similarity">
    <text evidence="2">Belongs to the POMP/UMP1 family.</text>
</comment>
<dbReference type="GO" id="GO:0000502">
    <property type="term" value="C:proteasome complex"/>
    <property type="evidence" value="ECO:0007669"/>
    <property type="project" value="UniProtKB-KW"/>
</dbReference>
<dbReference type="EMBL" id="KZ858950">
    <property type="protein sequence ID" value="RDW28777.1"/>
    <property type="molecule type" value="Genomic_DNA"/>
</dbReference>
<evidence type="ECO:0000313" key="3">
    <source>
        <dbReference type="EMBL" id="RDW28777.1"/>
    </source>
</evidence>
<evidence type="ECO:0000313" key="4">
    <source>
        <dbReference type="Proteomes" id="UP000256601"/>
    </source>
</evidence>
<name>A0A371CER5_YARLL</name>
<dbReference type="GO" id="GO:0005634">
    <property type="term" value="C:nucleus"/>
    <property type="evidence" value="ECO:0007669"/>
    <property type="project" value="TreeGrafter"/>
</dbReference>
<dbReference type="Pfam" id="PF05348">
    <property type="entry name" value="UMP1"/>
    <property type="match status" value="1"/>
</dbReference>
<evidence type="ECO:0000256" key="1">
    <source>
        <dbReference type="ARBA" id="ARBA00023186"/>
    </source>
</evidence>
<dbReference type="PANTHER" id="PTHR12828:SF3">
    <property type="entry name" value="PROTEASOME MATURATION PROTEIN"/>
    <property type="match status" value="1"/>
</dbReference>
<evidence type="ECO:0000256" key="2">
    <source>
        <dbReference type="ARBA" id="ARBA00043974"/>
    </source>
</evidence>
<dbReference type="InterPro" id="IPR008012">
    <property type="entry name" value="Ump1"/>
</dbReference>
<organism evidence="3 4">
    <name type="scientific">Yarrowia lipolytica</name>
    <name type="common">Candida lipolytica</name>
    <dbReference type="NCBI Taxonomy" id="4952"/>
    <lineage>
        <taxon>Eukaryota</taxon>
        <taxon>Fungi</taxon>
        <taxon>Dikarya</taxon>
        <taxon>Ascomycota</taxon>
        <taxon>Saccharomycotina</taxon>
        <taxon>Dipodascomycetes</taxon>
        <taxon>Dipodascales</taxon>
        <taxon>Dipodascales incertae sedis</taxon>
        <taxon>Yarrowia</taxon>
    </lineage>
</organism>
<accession>A0A371CER5</accession>
<gene>
    <name evidence="3" type="ORF">B0I71DRAFT_127001</name>
</gene>
<proteinExistence type="inferred from homology"/>
<protein>
    <submittedName>
        <fullName evidence="3">Proteasome maturation factor UMP1</fullName>
    </submittedName>
</protein>
<dbReference type="AlphaFoldDB" id="A0A371CER5"/>
<dbReference type="OMA" id="MSMRIVP"/>